<sequence length="187" mass="20938">MAYSTRSAYGTEIAQASELKQWLSEHLVFGDQGLIKIPIKKDIRFDDTIIQLRGWLNYMGLYEMQVFIKFMLLPAEFPPVAKLDGNLHDGENIAKVDFGGIKGPIKVYLLDGWMRFGFDFTLTLGDKHSGDVRVLPAGILYPRSSLGEDKKEKKEEEKKADEATKVDDGKSTDQDSQGTGTESTVVE</sequence>
<feature type="compositionally biased region" description="Basic and acidic residues" evidence="1">
    <location>
        <begin position="146"/>
        <end position="173"/>
    </location>
</feature>
<comment type="caution">
    <text evidence="2">The sequence shown here is derived from an EMBL/GenBank/DDBJ whole genome shotgun (WGS) entry which is preliminary data.</text>
</comment>
<evidence type="ECO:0000256" key="1">
    <source>
        <dbReference type="SAM" id="MobiDB-lite"/>
    </source>
</evidence>
<feature type="region of interest" description="Disordered" evidence="1">
    <location>
        <begin position="146"/>
        <end position="187"/>
    </location>
</feature>
<gene>
    <name evidence="2" type="ORF">AAF712_011515</name>
</gene>
<dbReference type="EMBL" id="JBBXMP010000128">
    <property type="protein sequence ID" value="KAL0061654.1"/>
    <property type="molecule type" value="Genomic_DNA"/>
</dbReference>
<feature type="compositionally biased region" description="Polar residues" evidence="1">
    <location>
        <begin position="174"/>
        <end position="187"/>
    </location>
</feature>
<name>A0ABR2ZKE6_9AGAR</name>
<reference evidence="2 3" key="1">
    <citation type="submission" date="2024-05" db="EMBL/GenBank/DDBJ databases">
        <title>A draft genome resource for the thread blight pathogen Marasmius tenuissimus strain MS-2.</title>
        <authorList>
            <person name="Yulfo-Soto G.E."/>
            <person name="Baruah I.K."/>
            <person name="Amoako-Attah I."/>
            <person name="Bukari Y."/>
            <person name="Meinhardt L.W."/>
            <person name="Bailey B.A."/>
            <person name="Cohen S.P."/>
        </authorList>
    </citation>
    <scope>NUCLEOTIDE SEQUENCE [LARGE SCALE GENOMIC DNA]</scope>
    <source>
        <strain evidence="2 3">MS-2</strain>
    </source>
</reference>
<dbReference type="Proteomes" id="UP001437256">
    <property type="component" value="Unassembled WGS sequence"/>
</dbReference>
<accession>A0ABR2ZKE6</accession>
<keyword evidence="3" id="KW-1185">Reference proteome</keyword>
<protein>
    <submittedName>
        <fullName evidence="2">Uncharacterized protein</fullName>
    </submittedName>
</protein>
<organism evidence="2 3">
    <name type="scientific">Marasmius tenuissimus</name>
    <dbReference type="NCBI Taxonomy" id="585030"/>
    <lineage>
        <taxon>Eukaryota</taxon>
        <taxon>Fungi</taxon>
        <taxon>Dikarya</taxon>
        <taxon>Basidiomycota</taxon>
        <taxon>Agaricomycotina</taxon>
        <taxon>Agaricomycetes</taxon>
        <taxon>Agaricomycetidae</taxon>
        <taxon>Agaricales</taxon>
        <taxon>Marasmiineae</taxon>
        <taxon>Marasmiaceae</taxon>
        <taxon>Marasmius</taxon>
    </lineage>
</organism>
<proteinExistence type="predicted"/>
<evidence type="ECO:0000313" key="2">
    <source>
        <dbReference type="EMBL" id="KAL0061654.1"/>
    </source>
</evidence>
<evidence type="ECO:0000313" key="3">
    <source>
        <dbReference type="Proteomes" id="UP001437256"/>
    </source>
</evidence>